<feature type="non-terminal residue" evidence="1">
    <location>
        <position position="1"/>
    </location>
</feature>
<comment type="caution">
    <text evidence="1">The sequence shown here is derived from an EMBL/GenBank/DDBJ whole genome shotgun (WGS) entry which is preliminary data.</text>
</comment>
<protein>
    <submittedName>
        <fullName evidence="1">Ribonuclease H-like superfamily</fullName>
    </submittedName>
</protein>
<dbReference type="Proteomes" id="UP000694251">
    <property type="component" value="Unassembled WGS sequence"/>
</dbReference>
<dbReference type="OrthoDB" id="1097577at2759"/>
<keyword evidence="2" id="KW-1185">Reference proteome</keyword>
<name>A0A8T1XBE7_ARASU</name>
<accession>A0A8T1XBE7</accession>
<dbReference type="AlphaFoldDB" id="A0A8T1XBE7"/>
<evidence type="ECO:0000313" key="2">
    <source>
        <dbReference type="Proteomes" id="UP000694251"/>
    </source>
</evidence>
<evidence type="ECO:0000313" key="1">
    <source>
        <dbReference type="EMBL" id="KAG7530314.1"/>
    </source>
</evidence>
<gene>
    <name evidence="1" type="ORF">ISN44_Un101g000010</name>
</gene>
<dbReference type="EMBL" id="JAEFBJ010000101">
    <property type="protein sequence ID" value="KAG7530314.1"/>
    <property type="molecule type" value="Genomic_DNA"/>
</dbReference>
<reference evidence="1 2" key="1">
    <citation type="submission" date="2020-12" db="EMBL/GenBank/DDBJ databases">
        <title>Concerted genomic and epigenomic changes stabilize Arabidopsis allopolyploids.</title>
        <authorList>
            <person name="Chen Z."/>
        </authorList>
    </citation>
    <scope>NUCLEOTIDE SEQUENCE [LARGE SCALE GENOMIC DNA]</scope>
    <source>
        <strain evidence="1">As9502</strain>
        <tissue evidence="1">Leaf</tissue>
    </source>
</reference>
<organism evidence="1 2">
    <name type="scientific">Arabidopsis suecica</name>
    <name type="common">Swedish thale-cress</name>
    <name type="synonym">Cardaminopsis suecica</name>
    <dbReference type="NCBI Taxonomy" id="45249"/>
    <lineage>
        <taxon>Eukaryota</taxon>
        <taxon>Viridiplantae</taxon>
        <taxon>Streptophyta</taxon>
        <taxon>Embryophyta</taxon>
        <taxon>Tracheophyta</taxon>
        <taxon>Spermatophyta</taxon>
        <taxon>Magnoliopsida</taxon>
        <taxon>eudicotyledons</taxon>
        <taxon>Gunneridae</taxon>
        <taxon>Pentapetalae</taxon>
        <taxon>rosids</taxon>
        <taxon>malvids</taxon>
        <taxon>Brassicales</taxon>
        <taxon>Brassicaceae</taxon>
        <taxon>Camelineae</taxon>
        <taxon>Arabidopsis</taxon>
    </lineage>
</organism>
<proteinExistence type="predicted"/>
<dbReference type="PANTHER" id="PTHR45835">
    <property type="entry name" value="YALI0A06105P"/>
    <property type="match status" value="1"/>
</dbReference>
<dbReference type="PANTHER" id="PTHR45835:SF99">
    <property type="entry name" value="CHROMO DOMAIN-CONTAINING PROTEIN-RELATED"/>
    <property type="match status" value="1"/>
</dbReference>
<sequence>MDVTLWLAITDELEPWGLRAVDQADLLSRVWAAQQKDEDLFHWPENHKTEFETSNNMTILVNRPNIKFWSSCSKSLPMPESKWDMITMNFVIDLLMCDKKDIVWVIVDRLTKWAHFVQVNKSANIDKLVEIYVQEIVRYHGLMGGEWIQHLHLAKFAYNNSYHASIRILPYEALYGLPCRTPLCWTQVGEQSVYGRDLVEKTSKNIKILKVKMKQAQNRQKRCIVALEKRQRELEFSVGDMVYLKTMTYKGKDRASLNTKLTP</sequence>